<keyword evidence="3 6" id="KW-0812">Transmembrane</keyword>
<dbReference type="InterPro" id="IPR020846">
    <property type="entry name" value="MFS_dom"/>
</dbReference>
<feature type="transmembrane region" description="Helical" evidence="6">
    <location>
        <begin position="121"/>
        <end position="145"/>
    </location>
</feature>
<sequence>MPTSPHTAADAAVPRPGLLERQGIVRPLAFGYLAVMLFMVGDGIEVGFLSPYLESRGLSGSEVALLWSVYGFVVAVAAWLSGALAEAWGPRRVMLLGLGIWGVFEVLFLTVGVAAGNYPLMLLTFGIRGLGYPFFAYGFLVWIAMETPSEKLSRAVSWYWFASTAGLGVISSYFAGAVIPVVGEMATLWLSLAFVAAGGALVIFLVRARVTKGPPASMKDSMSQMVKALTIVKTHPRVGAGGVVRLINTLSFYAFVVFLTTHMVNEVGFSTAQWQTIWGTMLLANVVANLLSGYVADWIGGVNTVAWVGGLGCFVTVLALYYVPEAVGPSFGITLAVAVVYGLALGAFVPLSAIMPLLAPRHIASAVAILNLGAGLSQFVGSAVAGLVGPIGIEGTVWVIASVYLVGLVLTFTLKEPKSAADDAVADGLIPPSPVKEPAGAAVVARSGE</sequence>
<dbReference type="Gene3D" id="1.20.1250.20">
    <property type="entry name" value="MFS general substrate transporter like domains"/>
    <property type="match status" value="2"/>
</dbReference>
<name>A0A1K1ZRM9_STRAR</name>
<feature type="transmembrane region" description="Helical" evidence="6">
    <location>
        <begin position="305"/>
        <end position="324"/>
    </location>
</feature>
<feature type="transmembrane region" description="Helical" evidence="6">
    <location>
        <begin position="157"/>
        <end position="182"/>
    </location>
</feature>
<feature type="transmembrane region" description="Helical" evidence="6">
    <location>
        <begin position="243"/>
        <end position="264"/>
    </location>
</feature>
<dbReference type="EMBL" id="FPJO01000006">
    <property type="protein sequence ID" value="SFX76363.1"/>
    <property type="molecule type" value="Genomic_DNA"/>
</dbReference>
<keyword evidence="5 6" id="KW-0472">Membrane</keyword>
<dbReference type="PANTHER" id="PTHR23506:SF23">
    <property type="entry name" value="GH10249P"/>
    <property type="match status" value="1"/>
</dbReference>
<feature type="transmembrane region" description="Helical" evidence="6">
    <location>
        <begin position="330"/>
        <end position="351"/>
    </location>
</feature>
<evidence type="ECO:0000256" key="4">
    <source>
        <dbReference type="ARBA" id="ARBA00022989"/>
    </source>
</evidence>
<dbReference type="AlphaFoldDB" id="A0A1K1ZRM9"/>
<protein>
    <submittedName>
        <fullName evidence="8">Polyol permease family</fullName>
    </submittedName>
</protein>
<dbReference type="InterPro" id="IPR011701">
    <property type="entry name" value="MFS"/>
</dbReference>
<evidence type="ECO:0000256" key="6">
    <source>
        <dbReference type="SAM" id="Phobius"/>
    </source>
</evidence>
<dbReference type="RefSeq" id="WP_072485295.1">
    <property type="nucleotide sequence ID" value="NZ_CP108284.1"/>
</dbReference>
<evidence type="ECO:0000259" key="7">
    <source>
        <dbReference type="PROSITE" id="PS50850"/>
    </source>
</evidence>
<feature type="transmembrane region" description="Helical" evidence="6">
    <location>
        <begin position="24"/>
        <end position="44"/>
    </location>
</feature>
<evidence type="ECO:0000256" key="5">
    <source>
        <dbReference type="ARBA" id="ARBA00023136"/>
    </source>
</evidence>
<feature type="transmembrane region" description="Helical" evidence="6">
    <location>
        <begin position="64"/>
        <end position="81"/>
    </location>
</feature>
<dbReference type="InterPro" id="IPR036259">
    <property type="entry name" value="MFS_trans_sf"/>
</dbReference>
<dbReference type="STRING" id="1893.SAMN02787144_100647"/>
<dbReference type="Pfam" id="PF07690">
    <property type="entry name" value="MFS_1"/>
    <property type="match status" value="2"/>
</dbReference>
<dbReference type="InterPro" id="IPR050930">
    <property type="entry name" value="MFS_Vesicular_Transporter"/>
</dbReference>
<feature type="transmembrane region" description="Helical" evidence="6">
    <location>
        <begin position="93"/>
        <end position="115"/>
    </location>
</feature>
<keyword evidence="4 6" id="KW-1133">Transmembrane helix</keyword>
<evidence type="ECO:0000313" key="8">
    <source>
        <dbReference type="EMBL" id="SFX76363.1"/>
    </source>
</evidence>
<dbReference type="PROSITE" id="PS50850">
    <property type="entry name" value="MFS"/>
    <property type="match status" value="1"/>
</dbReference>
<accession>A0A1K1ZRM9</accession>
<dbReference type="PANTHER" id="PTHR23506">
    <property type="entry name" value="GH10249P"/>
    <property type="match status" value="1"/>
</dbReference>
<feature type="transmembrane region" description="Helical" evidence="6">
    <location>
        <begin position="276"/>
        <end position="296"/>
    </location>
</feature>
<dbReference type="CDD" id="cd17337">
    <property type="entry name" value="MFS_CsbX"/>
    <property type="match status" value="1"/>
</dbReference>
<evidence type="ECO:0000256" key="2">
    <source>
        <dbReference type="ARBA" id="ARBA00022448"/>
    </source>
</evidence>
<feature type="transmembrane region" description="Helical" evidence="6">
    <location>
        <begin position="188"/>
        <end position="208"/>
    </location>
</feature>
<comment type="subcellular location">
    <subcellularLocation>
        <location evidence="1">Cell membrane</location>
        <topology evidence="1">Multi-pass membrane protein</topology>
    </subcellularLocation>
</comment>
<dbReference type="OrthoDB" id="3522477at2"/>
<evidence type="ECO:0000313" key="9">
    <source>
        <dbReference type="Proteomes" id="UP000181909"/>
    </source>
</evidence>
<dbReference type="GO" id="GO:0005886">
    <property type="term" value="C:plasma membrane"/>
    <property type="evidence" value="ECO:0007669"/>
    <property type="project" value="UniProtKB-SubCell"/>
</dbReference>
<dbReference type="Proteomes" id="UP000181909">
    <property type="component" value="Unassembled WGS sequence"/>
</dbReference>
<keyword evidence="2" id="KW-0813">Transport</keyword>
<dbReference type="SUPFAM" id="SSF103473">
    <property type="entry name" value="MFS general substrate transporter"/>
    <property type="match status" value="1"/>
</dbReference>
<dbReference type="NCBIfam" id="TIGR00897">
    <property type="entry name" value="2A0118"/>
    <property type="match status" value="1"/>
</dbReference>
<dbReference type="GO" id="GO:0022857">
    <property type="term" value="F:transmembrane transporter activity"/>
    <property type="evidence" value="ECO:0007669"/>
    <property type="project" value="InterPro"/>
</dbReference>
<feature type="transmembrane region" description="Helical" evidence="6">
    <location>
        <begin position="363"/>
        <end position="389"/>
    </location>
</feature>
<reference evidence="8 9" key="1">
    <citation type="submission" date="2016-11" db="EMBL/GenBank/DDBJ databases">
        <authorList>
            <person name="Jaros S."/>
            <person name="Januszkiewicz K."/>
            <person name="Wedrychowicz H."/>
        </authorList>
    </citation>
    <scope>NUCLEOTIDE SEQUENCE [LARGE SCALE GENOMIC DNA]</scope>
    <source>
        <strain evidence="8 9">OK807</strain>
    </source>
</reference>
<organism evidence="8 9">
    <name type="scientific">Streptomyces atratus</name>
    <dbReference type="NCBI Taxonomy" id="1893"/>
    <lineage>
        <taxon>Bacteria</taxon>
        <taxon>Bacillati</taxon>
        <taxon>Actinomycetota</taxon>
        <taxon>Actinomycetes</taxon>
        <taxon>Kitasatosporales</taxon>
        <taxon>Streptomycetaceae</taxon>
        <taxon>Streptomyces</taxon>
    </lineage>
</organism>
<dbReference type="InterPro" id="IPR004748">
    <property type="entry name" value="Polyol_permease-like"/>
</dbReference>
<evidence type="ECO:0000256" key="1">
    <source>
        <dbReference type="ARBA" id="ARBA00004651"/>
    </source>
</evidence>
<feature type="transmembrane region" description="Helical" evidence="6">
    <location>
        <begin position="395"/>
        <end position="414"/>
    </location>
</feature>
<evidence type="ECO:0000256" key="3">
    <source>
        <dbReference type="ARBA" id="ARBA00022692"/>
    </source>
</evidence>
<feature type="domain" description="Major facilitator superfamily (MFS) profile" evidence="7">
    <location>
        <begin position="27"/>
        <end position="419"/>
    </location>
</feature>
<proteinExistence type="predicted"/>
<gene>
    <name evidence="8" type="ORF">SAMN02787144_100647</name>
</gene>